<evidence type="ECO:0000313" key="3">
    <source>
        <dbReference type="Proteomes" id="UP000734271"/>
    </source>
</evidence>
<gene>
    <name evidence="2" type="ORF">K8P03_02940</name>
</gene>
<evidence type="ECO:0000313" key="2">
    <source>
        <dbReference type="EMBL" id="MBZ2386255.1"/>
    </source>
</evidence>
<feature type="region of interest" description="Disordered" evidence="1">
    <location>
        <begin position="38"/>
        <end position="60"/>
    </location>
</feature>
<evidence type="ECO:0000256" key="1">
    <source>
        <dbReference type="SAM" id="MobiDB-lite"/>
    </source>
</evidence>
<sequence>MILKLQKKINNKRRIRPYQKKLAEKASFCFRPPLKEQSGVKRKGVLGGTSEGASAAPLGSPYERRFNCKLYNIYKIKFNLKLKHK</sequence>
<keyword evidence="3" id="KW-1185">Reference proteome</keyword>
<organism evidence="2 3">
    <name type="scientific">Anaerococcus murdochii</name>
    <dbReference type="NCBI Taxonomy" id="411577"/>
    <lineage>
        <taxon>Bacteria</taxon>
        <taxon>Bacillati</taxon>
        <taxon>Bacillota</taxon>
        <taxon>Tissierellia</taxon>
        <taxon>Tissierellales</taxon>
        <taxon>Peptoniphilaceae</taxon>
        <taxon>Anaerococcus</taxon>
    </lineage>
</organism>
<dbReference type="RefSeq" id="WP_223418189.1">
    <property type="nucleotide sequence ID" value="NZ_JAIPME010000002.1"/>
</dbReference>
<accession>A0ABS7SXJ5</accession>
<comment type="caution">
    <text evidence="2">The sequence shown here is derived from an EMBL/GenBank/DDBJ whole genome shotgun (WGS) entry which is preliminary data.</text>
</comment>
<reference evidence="2 3" key="1">
    <citation type="submission" date="2021-08" db="EMBL/GenBank/DDBJ databases">
        <title>FDA dAtabase for Regulatory Grade micrObial Sequences (FDA-ARGOS): Supporting development and validation of Infectious Disease Dx tests.</title>
        <authorList>
            <person name="Sproer C."/>
            <person name="Gronow S."/>
            <person name="Severitt S."/>
            <person name="Schroder I."/>
            <person name="Tallon L."/>
            <person name="Sadzewicz L."/>
            <person name="Zhao X."/>
            <person name="Boylan J."/>
            <person name="Ott S."/>
            <person name="Bowen H."/>
            <person name="Vavikolanu K."/>
            <person name="Hazen T."/>
            <person name="Aluvathingal J."/>
            <person name="Nadendla S."/>
            <person name="Lowell S."/>
            <person name="Myers T."/>
            <person name="Yan Y."/>
            <person name="Sichtig H."/>
        </authorList>
    </citation>
    <scope>NUCLEOTIDE SEQUENCE [LARGE SCALE GENOMIC DNA]</scope>
    <source>
        <strain evidence="2 3">FDAARGOS_1460</strain>
    </source>
</reference>
<dbReference type="Proteomes" id="UP000734271">
    <property type="component" value="Unassembled WGS sequence"/>
</dbReference>
<dbReference type="EMBL" id="JAIPME010000002">
    <property type="protein sequence ID" value="MBZ2386255.1"/>
    <property type="molecule type" value="Genomic_DNA"/>
</dbReference>
<name>A0ABS7SXJ5_9FIRM</name>
<protein>
    <submittedName>
        <fullName evidence="2">Uncharacterized protein</fullName>
    </submittedName>
</protein>
<proteinExistence type="predicted"/>